<accession>A0A834RGS3</accession>
<organism evidence="2">
    <name type="scientific">Sarcoptes scabiei</name>
    <name type="common">Itch mite</name>
    <name type="synonym">Acarus scabiei</name>
    <dbReference type="NCBI Taxonomy" id="52283"/>
    <lineage>
        <taxon>Eukaryota</taxon>
        <taxon>Metazoa</taxon>
        <taxon>Ecdysozoa</taxon>
        <taxon>Arthropoda</taxon>
        <taxon>Chelicerata</taxon>
        <taxon>Arachnida</taxon>
        <taxon>Acari</taxon>
        <taxon>Acariformes</taxon>
        <taxon>Sarcoptiformes</taxon>
        <taxon>Astigmata</taxon>
        <taxon>Psoroptidia</taxon>
        <taxon>Sarcoptoidea</taxon>
        <taxon>Sarcoptidae</taxon>
        <taxon>Sarcoptinae</taxon>
        <taxon>Sarcoptes</taxon>
    </lineage>
</organism>
<gene>
    <name evidence="2" type="ORF">SSS_5934</name>
</gene>
<name>A0A834RGS3_SARSC</name>
<feature type="compositionally biased region" description="Basic and acidic residues" evidence="1">
    <location>
        <begin position="8"/>
        <end position="21"/>
    </location>
</feature>
<reference evidence="2" key="2">
    <citation type="submission" date="2020-01" db="EMBL/GenBank/DDBJ databases">
        <authorList>
            <person name="Korhonen P.K.K."/>
            <person name="Guangxu M.G."/>
            <person name="Wang T.W."/>
            <person name="Stroehlein A.J.S."/>
            <person name="Young N.D."/>
            <person name="Ang C.-S.A."/>
            <person name="Fernando D.W.F."/>
            <person name="Lu H.L."/>
            <person name="Taylor S.T."/>
            <person name="Ehtesham M.E.M."/>
            <person name="Najaraj S.H.N."/>
            <person name="Harsha G.H.G."/>
            <person name="Madugundu A.M."/>
            <person name="Renuse S.R."/>
            <person name="Holt D.H."/>
            <person name="Pandey A.P."/>
            <person name="Papenfuss A.P."/>
            <person name="Gasser R.B.G."/>
            <person name="Fischer K.F."/>
        </authorList>
    </citation>
    <scope>NUCLEOTIDE SEQUENCE</scope>
    <source>
        <strain evidence="2">SSS_KF_BRIS2020</strain>
    </source>
</reference>
<reference evidence="4" key="1">
    <citation type="journal article" date="2020" name="PLoS Negl. Trop. Dis.">
        <title>High-quality nuclear genome for Sarcoptes scabiei-A critical resource for a neglected parasite.</title>
        <authorList>
            <person name="Korhonen P.K."/>
            <person name="Gasser R.B."/>
            <person name="Ma G."/>
            <person name="Wang T."/>
            <person name="Stroehlein A.J."/>
            <person name="Young N.D."/>
            <person name="Ang C.S."/>
            <person name="Fernando D.D."/>
            <person name="Lu H.C."/>
            <person name="Taylor S."/>
            <person name="Reynolds S.L."/>
            <person name="Mofiz E."/>
            <person name="Najaraj S.H."/>
            <person name="Gowda H."/>
            <person name="Madugundu A."/>
            <person name="Renuse S."/>
            <person name="Holt D."/>
            <person name="Pandey A."/>
            <person name="Papenfuss A.T."/>
            <person name="Fischer K."/>
        </authorList>
    </citation>
    <scope>NUCLEOTIDE SEQUENCE [LARGE SCALE GENOMIC DNA]</scope>
</reference>
<dbReference type="AlphaFoldDB" id="A0A834RGS3"/>
<dbReference type="EnsemblMetazoa" id="SSS_5934s_mrna">
    <property type="protein sequence ID" value="KAF7495456.1"/>
    <property type="gene ID" value="SSS_5934"/>
</dbReference>
<proteinExistence type="predicted"/>
<evidence type="ECO:0000313" key="2">
    <source>
        <dbReference type="EMBL" id="KAF7495456.1"/>
    </source>
</evidence>
<reference evidence="3" key="3">
    <citation type="submission" date="2022-06" db="UniProtKB">
        <authorList>
            <consortium name="EnsemblMetazoa"/>
        </authorList>
    </citation>
    <scope>IDENTIFICATION</scope>
</reference>
<keyword evidence="4" id="KW-1185">Reference proteome</keyword>
<evidence type="ECO:0000313" key="3">
    <source>
        <dbReference type="EnsemblMetazoa" id="KAF7495456.1"/>
    </source>
</evidence>
<dbReference type="EMBL" id="WVUK01000048">
    <property type="protein sequence ID" value="KAF7495456.1"/>
    <property type="molecule type" value="Genomic_DNA"/>
</dbReference>
<dbReference type="Proteomes" id="UP000070412">
    <property type="component" value="Unassembled WGS sequence"/>
</dbReference>
<feature type="region of interest" description="Disordered" evidence="1">
    <location>
        <begin position="1"/>
        <end position="36"/>
    </location>
</feature>
<sequence>MSSSLTGLDRDVTAAIEDGKGNGEGSSSYNGSEGDSDYDPKDSILNFMQVCVHFRENFWPFLSFGQYFVPMSTKLEFPIARNYGQAKERLMSFYLNENRLQREIIQRIDDFGDDLDMSNKDVMLKFVDVLNTVEIASDNARDSVTFKFHILEAIRTKLPNWMTTRMPDDETFISSLIKELCSQIEHIEIREMRARNLSNKNNNDK</sequence>
<protein>
    <submittedName>
        <fullName evidence="2 3">Uncharacterized protein</fullName>
    </submittedName>
</protein>
<evidence type="ECO:0000256" key="1">
    <source>
        <dbReference type="SAM" id="MobiDB-lite"/>
    </source>
</evidence>
<evidence type="ECO:0000313" key="4">
    <source>
        <dbReference type="Proteomes" id="UP000070412"/>
    </source>
</evidence>